<protein>
    <submittedName>
        <fullName evidence="1">Uncharacterized protein</fullName>
    </submittedName>
</protein>
<dbReference type="AlphaFoldDB" id="A0A1R3GBQ3"/>
<keyword evidence="2" id="KW-1185">Reference proteome</keyword>
<sequence>MRRQLLTLVVYNFKIGYFSSLSISKFGGLISGMGKQKSQLNGNKIVNVITVSMFQFSWGHKERSLRRRRQQQYMNRSKAEGIKLRWISVPEKIKVAIFRLKIRPATAALSTAVLPKMTATKTWALPAQLSF</sequence>
<dbReference type="Proteomes" id="UP000187203">
    <property type="component" value="Unassembled WGS sequence"/>
</dbReference>
<name>A0A1R3GBQ3_9ROSI</name>
<organism evidence="1 2">
    <name type="scientific">Corchorus olitorius</name>
    <dbReference type="NCBI Taxonomy" id="93759"/>
    <lineage>
        <taxon>Eukaryota</taxon>
        <taxon>Viridiplantae</taxon>
        <taxon>Streptophyta</taxon>
        <taxon>Embryophyta</taxon>
        <taxon>Tracheophyta</taxon>
        <taxon>Spermatophyta</taxon>
        <taxon>Magnoliopsida</taxon>
        <taxon>eudicotyledons</taxon>
        <taxon>Gunneridae</taxon>
        <taxon>Pentapetalae</taxon>
        <taxon>rosids</taxon>
        <taxon>malvids</taxon>
        <taxon>Malvales</taxon>
        <taxon>Malvaceae</taxon>
        <taxon>Grewioideae</taxon>
        <taxon>Apeibeae</taxon>
        <taxon>Corchorus</taxon>
    </lineage>
</organism>
<dbReference type="EMBL" id="AWUE01022934">
    <property type="protein sequence ID" value="OMO55524.1"/>
    <property type="molecule type" value="Genomic_DNA"/>
</dbReference>
<comment type="caution">
    <text evidence="1">The sequence shown here is derived from an EMBL/GenBank/DDBJ whole genome shotgun (WGS) entry which is preliminary data.</text>
</comment>
<accession>A0A1R3GBQ3</accession>
<evidence type="ECO:0000313" key="1">
    <source>
        <dbReference type="EMBL" id="OMO55524.1"/>
    </source>
</evidence>
<evidence type="ECO:0000313" key="2">
    <source>
        <dbReference type="Proteomes" id="UP000187203"/>
    </source>
</evidence>
<reference evidence="2" key="1">
    <citation type="submission" date="2013-09" db="EMBL/GenBank/DDBJ databases">
        <title>Corchorus olitorius genome sequencing.</title>
        <authorList>
            <person name="Alam M."/>
            <person name="Haque M.S."/>
            <person name="Islam M.S."/>
            <person name="Emdad E.M."/>
            <person name="Islam M.M."/>
            <person name="Ahmed B."/>
            <person name="Halim A."/>
            <person name="Hossen Q.M.M."/>
            <person name="Hossain M.Z."/>
            <person name="Ahmed R."/>
            <person name="Khan M.M."/>
            <person name="Islam R."/>
            <person name="Rashid M.M."/>
            <person name="Khan S.A."/>
            <person name="Rahman M.S."/>
            <person name="Alam M."/>
            <person name="Yahiya A.S."/>
            <person name="Khan M.S."/>
            <person name="Azam M.S."/>
            <person name="Haque T."/>
            <person name="Lashkar M.Z.H."/>
            <person name="Akhand A.I."/>
            <person name="Morshed G."/>
            <person name="Roy S."/>
            <person name="Uddin K.S."/>
            <person name="Rabeya T."/>
            <person name="Hossain A.S."/>
            <person name="Chowdhury A."/>
            <person name="Snigdha A.R."/>
            <person name="Mortoza M.S."/>
            <person name="Matin S.A."/>
            <person name="Hoque S.M.E."/>
            <person name="Islam M.K."/>
            <person name="Roy D.K."/>
            <person name="Haider R."/>
            <person name="Moosa M.M."/>
            <person name="Elias S.M."/>
            <person name="Hasan A.M."/>
            <person name="Jahan S."/>
            <person name="Shafiuddin M."/>
            <person name="Mahmood N."/>
            <person name="Shommy N.S."/>
        </authorList>
    </citation>
    <scope>NUCLEOTIDE SEQUENCE [LARGE SCALE GENOMIC DNA]</scope>
    <source>
        <strain evidence="2">cv. O-4</strain>
    </source>
</reference>
<proteinExistence type="predicted"/>
<gene>
    <name evidence="1" type="ORF">COLO4_35943</name>
</gene>